<feature type="compositionally biased region" description="Low complexity" evidence="8">
    <location>
        <begin position="26"/>
        <end position="37"/>
    </location>
</feature>
<feature type="compositionally biased region" description="Polar residues" evidence="8">
    <location>
        <begin position="1"/>
        <end position="15"/>
    </location>
</feature>
<feature type="binding site" evidence="7">
    <location>
        <position position="156"/>
    </location>
    <ligand>
        <name>ATP</name>
        <dbReference type="ChEBI" id="CHEBI:30616"/>
    </ligand>
</feature>
<dbReference type="Gene3D" id="1.10.510.10">
    <property type="entry name" value="Transferase(Phosphotransferase) domain 1"/>
    <property type="match status" value="1"/>
</dbReference>
<feature type="region of interest" description="Disordered" evidence="8">
    <location>
        <begin position="1"/>
        <end position="74"/>
    </location>
</feature>
<dbReference type="InterPro" id="IPR000719">
    <property type="entry name" value="Prot_kinase_dom"/>
</dbReference>
<dbReference type="GO" id="GO:0000307">
    <property type="term" value="C:cyclin-dependent protein kinase holoenzyme complex"/>
    <property type="evidence" value="ECO:0007669"/>
    <property type="project" value="TreeGrafter"/>
</dbReference>
<dbReference type="InterPro" id="IPR011009">
    <property type="entry name" value="Kinase-like_dom_sf"/>
</dbReference>
<evidence type="ECO:0000313" key="10">
    <source>
        <dbReference type="EMBL" id="WOG93280.1"/>
    </source>
</evidence>
<evidence type="ECO:0000313" key="11">
    <source>
        <dbReference type="Proteomes" id="UP000077755"/>
    </source>
</evidence>
<dbReference type="PROSITE" id="PS00107">
    <property type="entry name" value="PROTEIN_KINASE_ATP"/>
    <property type="match status" value="1"/>
</dbReference>
<dbReference type="PROSITE" id="PS00108">
    <property type="entry name" value="PROTEIN_KINASE_ST"/>
    <property type="match status" value="1"/>
</dbReference>
<dbReference type="GO" id="GO:0005524">
    <property type="term" value="F:ATP binding"/>
    <property type="evidence" value="ECO:0007669"/>
    <property type="project" value="UniProtKB-UniRule"/>
</dbReference>
<proteinExistence type="inferred from homology"/>
<feature type="compositionally biased region" description="Polar residues" evidence="8">
    <location>
        <begin position="490"/>
        <end position="516"/>
    </location>
</feature>
<evidence type="ECO:0000256" key="7">
    <source>
        <dbReference type="PROSITE-ProRule" id="PRU10141"/>
    </source>
</evidence>
<dbReference type="CDD" id="cd07840">
    <property type="entry name" value="STKc_CDK9_like"/>
    <property type="match status" value="1"/>
</dbReference>
<dbReference type="EMBL" id="CP093345">
    <property type="protein sequence ID" value="WOG93280.1"/>
    <property type="molecule type" value="Genomic_DNA"/>
</dbReference>
<dbReference type="PANTHER" id="PTHR24056:SF571">
    <property type="entry name" value="PROTEIN KINASE DOMAIN-CONTAINING PROTEIN"/>
    <property type="match status" value="1"/>
</dbReference>
<evidence type="ECO:0000256" key="8">
    <source>
        <dbReference type="SAM" id="MobiDB-lite"/>
    </source>
</evidence>
<protein>
    <recommendedName>
        <fullName evidence="9">Protein kinase domain-containing protein</fullName>
    </recommendedName>
</protein>
<dbReference type="PANTHER" id="PTHR24056">
    <property type="entry name" value="CELL DIVISION PROTEIN KINASE"/>
    <property type="match status" value="1"/>
</dbReference>
<keyword evidence="6 7" id="KW-0067">ATP-binding</keyword>
<evidence type="ECO:0000256" key="5">
    <source>
        <dbReference type="ARBA" id="ARBA00022777"/>
    </source>
</evidence>
<feature type="compositionally biased region" description="Basic residues" evidence="8">
    <location>
        <begin position="438"/>
        <end position="450"/>
    </location>
</feature>
<dbReference type="Pfam" id="PF00069">
    <property type="entry name" value="Pkinase"/>
    <property type="match status" value="1"/>
</dbReference>
<feature type="region of interest" description="Disordered" evidence="8">
    <location>
        <begin position="421"/>
        <end position="516"/>
    </location>
</feature>
<evidence type="ECO:0000256" key="6">
    <source>
        <dbReference type="ARBA" id="ARBA00022840"/>
    </source>
</evidence>
<organism evidence="10 11">
    <name type="scientific">Daucus carota subsp. sativus</name>
    <name type="common">Carrot</name>
    <dbReference type="NCBI Taxonomy" id="79200"/>
    <lineage>
        <taxon>Eukaryota</taxon>
        <taxon>Viridiplantae</taxon>
        <taxon>Streptophyta</taxon>
        <taxon>Embryophyta</taxon>
        <taxon>Tracheophyta</taxon>
        <taxon>Spermatophyta</taxon>
        <taxon>Magnoliopsida</taxon>
        <taxon>eudicotyledons</taxon>
        <taxon>Gunneridae</taxon>
        <taxon>Pentapetalae</taxon>
        <taxon>asterids</taxon>
        <taxon>campanulids</taxon>
        <taxon>Apiales</taxon>
        <taxon>Apiaceae</taxon>
        <taxon>Apioideae</taxon>
        <taxon>Scandiceae</taxon>
        <taxon>Daucinae</taxon>
        <taxon>Daucus</taxon>
        <taxon>Daucus sect. Daucus</taxon>
    </lineage>
</organism>
<comment type="similarity">
    <text evidence="1">Belongs to the protein kinase superfamily. CMGC Ser/Thr protein kinase family. CDC2/CDKX subfamily.</text>
</comment>
<keyword evidence="3" id="KW-0808">Transferase</keyword>
<dbReference type="Gene3D" id="3.30.200.20">
    <property type="entry name" value="Phosphorylase Kinase, domain 1"/>
    <property type="match status" value="1"/>
</dbReference>
<dbReference type="PROSITE" id="PS50011">
    <property type="entry name" value="PROTEIN_KINASE_DOM"/>
    <property type="match status" value="1"/>
</dbReference>
<reference evidence="10" key="1">
    <citation type="journal article" date="2016" name="Nat. Genet.">
        <title>A high-quality carrot genome assembly provides new insights into carotenoid accumulation and asterid genome evolution.</title>
        <authorList>
            <person name="Iorizzo M."/>
            <person name="Ellison S."/>
            <person name="Senalik D."/>
            <person name="Zeng P."/>
            <person name="Satapoomin P."/>
            <person name="Huang J."/>
            <person name="Bowman M."/>
            <person name="Iovene M."/>
            <person name="Sanseverino W."/>
            <person name="Cavagnaro P."/>
            <person name="Yildiz M."/>
            <person name="Macko-Podgorni A."/>
            <person name="Moranska E."/>
            <person name="Grzebelus E."/>
            <person name="Grzebelus D."/>
            <person name="Ashrafi H."/>
            <person name="Zheng Z."/>
            <person name="Cheng S."/>
            <person name="Spooner D."/>
            <person name="Van Deynze A."/>
            <person name="Simon P."/>
        </authorList>
    </citation>
    <scope>NUCLEOTIDE SEQUENCE</scope>
    <source>
        <tissue evidence="10">Leaf</tissue>
    </source>
</reference>
<dbReference type="GO" id="GO:0032968">
    <property type="term" value="P:positive regulation of transcription elongation by RNA polymerase II"/>
    <property type="evidence" value="ECO:0007669"/>
    <property type="project" value="TreeGrafter"/>
</dbReference>
<dbReference type="InterPro" id="IPR008271">
    <property type="entry name" value="Ser/Thr_kinase_AS"/>
</dbReference>
<dbReference type="FunFam" id="1.10.510.10:FF:000043">
    <property type="entry name" value="probable serine/threonine-protein kinase At1g54610"/>
    <property type="match status" value="1"/>
</dbReference>
<keyword evidence="4 7" id="KW-0547">Nucleotide-binding</keyword>
<dbReference type="AlphaFoldDB" id="A0AAF0WSH2"/>
<dbReference type="SUPFAM" id="SSF56112">
    <property type="entry name" value="Protein kinase-like (PK-like)"/>
    <property type="match status" value="1"/>
</dbReference>
<dbReference type="GO" id="GO:0005634">
    <property type="term" value="C:nucleus"/>
    <property type="evidence" value="ECO:0007669"/>
    <property type="project" value="TreeGrafter"/>
</dbReference>
<keyword evidence="11" id="KW-1185">Reference proteome</keyword>
<evidence type="ECO:0000256" key="4">
    <source>
        <dbReference type="ARBA" id="ARBA00022741"/>
    </source>
</evidence>
<gene>
    <name evidence="10" type="ORF">DCAR_0312561</name>
</gene>
<feature type="domain" description="Protein kinase" evidence="9">
    <location>
        <begin position="127"/>
        <end position="411"/>
    </location>
</feature>
<evidence type="ECO:0000256" key="1">
    <source>
        <dbReference type="ARBA" id="ARBA00006485"/>
    </source>
</evidence>
<feature type="compositionally biased region" description="Basic and acidic residues" evidence="8">
    <location>
        <begin position="428"/>
        <end position="437"/>
    </location>
</feature>
<reference evidence="10" key="2">
    <citation type="submission" date="2022-03" db="EMBL/GenBank/DDBJ databases">
        <title>Draft title - Genomic analysis of global carrot germplasm unveils the trajectory of domestication and the origin of high carotenoid orange carrot.</title>
        <authorList>
            <person name="Iorizzo M."/>
            <person name="Ellison S."/>
            <person name="Senalik D."/>
            <person name="Macko-Podgorni A."/>
            <person name="Grzebelus D."/>
            <person name="Bostan H."/>
            <person name="Rolling W."/>
            <person name="Curaba J."/>
            <person name="Simon P."/>
        </authorList>
    </citation>
    <scope>NUCLEOTIDE SEQUENCE</scope>
    <source>
        <tissue evidence="10">Leaf</tissue>
    </source>
</reference>
<dbReference type="SMART" id="SM00220">
    <property type="entry name" value="S_TKc"/>
    <property type="match status" value="1"/>
</dbReference>
<keyword evidence="2" id="KW-0723">Serine/threonine-protein kinase</keyword>
<dbReference type="Proteomes" id="UP000077755">
    <property type="component" value="Chromosome 3"/>
</dbReference>
<dbReference type="InterPro" id="IPR050108">
    <property type="entry name" value="CDK"/>
</dbReference>
<accession>A0AAF0WSH2</accession>
<name>A0AAF0WSH2_DAUCS</name>
<feature type="compositionally biased region" description="Basic and acidic residues" evidence="8">
    <location>
        <begin position="38"/>
        <end position="61"/>
    </location>
</feature>
<keyword evidence="5" id="KW-0418">Kinase</keyword>
<dbReference type="GO" id="GO:0008353">
    <property type="term" value="F:RNA polymerase II CTD heptapeptide repeat kinase activity"/>
    <property type="evidence" value="ECO:0007669"/>
    <property type="project" value="TreeGrafter"/>
</dbReference>
<evidence type="ECO:0000256" key="3">
    <source>
        <dbReference type="ARBA" id="ARBA00022679"/>
    </source>
</evidence>
<evidence type="ECO:0000259" key="9">
    <source>
        <dbReference type="PROSITE" id="PS50011"/>
    </source>
</evidence>
<evidence type="ECO:0000256" key="2">
    <source>
        <dbReference type="ARBA" id="ARBA00022527"/>
    </source>
</evidence>
<sequence>MGCVSSKNLASSPASPTLRRPDSPIRSRSSSSSSSSSSRHEGITKLDKIKEDESENERVDFLKPSANSKKLDGSEKGRAFRFRFGSFKSTAQNGDQRHMDASAWPAWLTEAAPEAVEGWLPLRSDMFHKLQKIGQGTYSSVYRARYVETGKLVALKKVRFNNMKPESVQFMAREIAILRRLDHPNIMKLEGIIASPLSSNIYLVFEYMEHDLSGLISNPDVKFSNAQIKCYMWQLLCGLEHCHSQGLIHRDIKTSNILVNNEGVLKIADFGLANFVTPRNQQQLTNRVVTLWYRPPEIFLGSTSYKETVDLWSVGCVFAEMFLGRPLLKGRNEVEQLHMIFKLCGTPSDEYWKKSKLPLATMFKPQHPYESTLRERCDEFPRIAVNLLETLLSVDPEKRGTASSALDSEYFSTRPYACDPSSLPKYSPSKEIDAKARDHTRKTAGTRKRALGASRDPRKFRKPLEVSSTSQEIEGNCHAARSINEDSSDSKVLTATGSQKSGQTEISQADSTQTVHANSSLSRFAQAYRRNQDNPSRMQRKIYSRSKTMIAMDPMAELREFQSSGPDSLNLSADFIYCKPSLCLISRLLSINANVIFI</sequence>
<dbReference type="FunFam" id="3.30.200.20:FF:000021">
    <property type="entry name" value="probable serine/threonine-protein kinase At1g54610"/>
    <property type="match status" value="1"/>
</dbReference>
<dbReference type="InterPro" id="IPR017441">
    <property type="entry name" value="Protein_kinase_ATP_BS"/>
</dbReference>